<feature type="domain" description="AGC-kinase C-terminal" evidence="6">
    <location>
        <begin position="65"/>
        <end position="117"/>
    </location>
</feature>
<keyword evidence="8" id="KW-1185">Reference proteome</keyword>
<reference evidence="7" key="2">
    <citation type="submission" date="2017-10" db="EMBL/GenBank/DDBJ databases">
        <title>Ladona fulva Genome sequencing and assembly.</title>
        <authorList>
            <person name="Murali S."/>
            <person name="Richards S."/>
            <person name="Bandaranaike D."/>
            <person name="Bellair M."/>
            <person name="Blankenburg K."/>
            <person name="Chao H."/>
            <person name="Dinh H."/>
            <person name="Doddapaneni H."/>
            <person name="Dugan-Rocha S."/>
            <person name="Elkadiri S."/>
            <person name="Gnanaolivu R."/>
            <person name="Hernandez B."/>
            <person name="Skinner E."/>
            <person name="Javaid M."/>
            <person name="Lee S."/>
            <person name="Li M."/>
            <person name="Ming W."/>
            <person name="Munidasa M."/>
            <person name="Muniz J."/>
            <person name="Nguyen L."/>
            <person name="Hughes D."/>
            <person name="Osuji N."/>
            <person name="Pu L.-L."/>
            <person name="Puazo M."/>
            <person name="Qu C."/>
            <person name="Quiroz J."/>
            <person name="Raj R."/>
            <person name="Weissenberger G."/>
            <person name="Xin Y."/>
            <person name="Zou X."/>
            <person name="Han Y."/>
            <person name="Worley K."/>
            <person name="Muzny D."/>
            <person name="Gibbs R."/>
        </authorList>
    </citation>
    <scope>NUCLEOTIDE SEQUENCE</scope>
    <source>
        <strain evidence="7">Sampled in the wild</strain>
    </source>
</reference>
<evidence type="ECO:0000256" key="2">
    <source>
        <dbReference type="ARBA" id="ARBA00022679"/>
    </source>
</evidence>
<name>A0A8K0KD19_LADFU</name>
<dbReference type="SMART" id="SM00133">
    <property type="entry name" value="S_TK_X"/>
    <property type="match status" value="1"/>
</dbReference>
<dbReference type="Proteomes" id="UP000792457">
    <property type="component" value="Unassembled WGS sequence"/>
</dbReference>
<keyword evidence="2" id="KW-0808">Transferase</keyword>
<evidence type="ECO:0000256" key="1">
    <source>
        <dbReference type="ARBA" id="ARBA00022527"/>
    </source>
</evidence>
<organism evidence="7 8">
    <name type="scientific">Ladona fulva</name>
    <name type="common">Scarce chaser dragonfly</name>
    <name type="synonym">Libellula fulva</name>
    <dbReference type="NCBI Taxonomy" id="123851"/>
    <lineage>
        <taxon>Eukaryota</taxon>
        <taxon>Metazoa</taxon>
        <taxon>Ecdysozoa</taxon>
        <taxon>Arthropoda</taxon>
        <taxon>Hexapoda</taxon>
        <taxon>Insecta</taxon>
        <taxon>Pterygota</taxon>
        <taxon>Palaeoptera</taxon>
        <taxon>Odonata</taxon>
        <taxon>Epiprocta</taxon>
        <taxon>Anisoptera</taxon>
        <taxon>Libelluloidea</taxon>
        <taxon>Libellulidae</taxon>
        <taxon>Ladona</taxon>
    </lineage>
</organism>
<dbReference type="EMBL" id="KZ308583">
    <property type="protein sequence ID" value="KAG8231929.1"/>
    <property type="molecule type" value="Genomic_DNA"/>
</dbReference>
<dbReference type="GO" id="GO:0004674">
    <property type="term" value="F:protein serine/threonine kinase activity"/>
    <property type="evidence" value="ECO:0007669"/>
    <property type="project" value="UniProtKB-KW"/>
</dbReference>
<accession>A0A8K0KD19</accession>
<comment type="caution">
    <text evidence="7">The sequence shown here is derived from an EMBL/GenBank/DDBJ whole genome shotgun (WGS) entry which is preliminary data.</text>
</comment>
<evidence type="ECO:0000256" key="4">
    <source>
        <dbReference type="ARBA" id="ARBA00022777"/>
    </source>
</evidence>
<keyword evidence="5" id="KW-0067">ATP-binding</keyword>
<proteinExistence type="predicted"/>
<dbReference type="InterPro" id="IPR000961">
    <property type="entry name" value="AGC-kinase_C"/>
</dbReference>
<keyword evidence="3" id="KW-0547">Nucleotide-binding</keyword>
<protein>
    <recommendedName>
        <fullName evidence="6">AGC-kinase C-terminal domain-containing protein</fullName>
    </recommendedName>
</protein>
<dbReference type="GO" id="GO:0005524">
    <property type="term" value="F:ATP binding"/>
    <property type="evidence" value="ECO:0007669"/>
    <property type="project" value="UniProtKB-KW"/>
</dbReference>
<evidence type="ECO:0000313" key="7">
    <source>
        <dbReference type="EMBL" id="KAG8231929.1"/>
    </source>
</evidence>
<evidence type="ECO:0000256" key="5">
    <source>
        <dbReference type="ARBA" id="ARBA00022840"/>
    </source>
</evidence>
<reference evidence="7" key="1">
    <citation type="submission" date="2013-04" db="EMBL/GenBank/DDBJ databases">
        <authorList>
            <person name="Qu J."/>
            <person name="Murali S.C."/>
            <person name="Bandaranaike D."/>
            <person name="Bellair M."/>
            <person name="Blankenburg K."/>
            <person name="Chao H."/>
            <person name="Dinh H."/>
            <person name="Doddapaneni H."/>
            <person name="Downs B."/>
            <person name="Dugan-Rocha S."/>
            <person name="Elkadiri S."/>
            <person name="Gnanaolivu R.D."/>
            <person name="Hernandez B."/>
            <person name="Javaid M."/>
            <person name="Jayaseelan J.C."/>
            <person name="Lee S."/>
            <person name="Li M."/>
            <person name="Ming W."/>
            <person name="Munidasa M."/>
            <person name="Muniz J."/>
            <person name="Nguyen L."/>
            <person name="Ongeri F."/>
            <person name="Osuji N."/>
            <person name="Pu L.-L."/>
            <person name="Puazo M."/>
            <person name="Qu C."/>
            <person name="Quiroz J."/>
            <person name="Raj R."/>
            <person name="Weissenberger G."/>
            <person name="Xin Y."/>
            <person name="Zou X."/>
            <person name="Han Y."/>
            <person name="Richards S."/>
            <person name="Worley K."/>
            <person name="Muzny D."/>
            <person name="Gibbs R."/>
        </authorList>
    </citation>
    <scope>NUCLEOTIDE SEQUENCE</scope>
    <source>
        <strain evidence="7">Sampled in the wild</strain>
    </source>
</reference>
<sequence length="117" mass="13766">MWNDYEQHYEKFSIVNVNNCQTLADYTNQKSSAASLNRHKECVDEVVAILEILDDFRINLELFFNNVDWIALFNQNVKPVFVPKTKDDGDSSNFDKFPEEDLRKSSKELYPTEFAEF</sequence>
<keyword evidence="1" id="KW-0723">Serine/threonine-protein kinase</keyword>
<dbReference type="Gene3D" id="3.30.200.20">
    <property type="entry name" value="Phosphorylase Kinase, domain 1"/>
    <property type="match status" value="1"/>
</dbReference>
<dbReference type="OrthoDB" id="63267at2759"/>
<evidence type="ECO:0000259" key="6">
    <source>
        <dbReference type="PROSITE" id="PS51285"/>
    </source>
</evidence>
<dbReference type="PROSITE" id="PS51285">
    <property type="entry name" value="AGC_KINASE_CTER"/>
    <property type="match status" value="1"/>
</dbReference>
<evidence type="ECO:0000313" key="8">
    <source>
        <dbReference type="Proteomes" id="UP000792457"/>
    </source>
</evidence>
<evidence type="ECO:0000256" key="3">
    <source>
        <dbReference type="ARBA" id="ARBA00022741"/>
    </source>
</evidence>
<keyword evidence="4" id="KW-0418">Kinase</keyword>
<dbReference type="Gene3D" id="1.10.510.10">
    <property type="entry name" value="Transferase(Phosphotransferase) domain 1"/>
    <property type="match status" value="1"/>
</dbReference>
<dbReference type="AlphaFoldDB" id="A0A8K0KD19"/>
<gene>
    <name evidence="7" type="ORF">J437_LFUL011398</name>
</gene>